<organism evidence="1 2">
    <name type="scientific">Bauhinia variegata</name>
    <name type="common">Purple orchid tree</name>
    <name type="synonym">Phanera variegata</name>
    <dbReference type="NCBI Taxonomy" id="167791"/>
    <lineage>
        <taxon>Eukaryota</taxon>
        <taxon>Viridiplantae</taxon>
        <taxon>Streptophyta</taxon>
        <taxon>Embryophyta</taxon>
        <taxon>Tracheophyta</taxon>
        <taxon>Spermatophyta</taxon>
        <taxon>Magnoliopsida</taxon>
        <taxon>eudicotyledons</taxon>
        <taxon>Gunneridae</taxon>
        <taxon>Pentapetalae</taxon>
        <taxon>rosids</taxon>
        <taxon>fabids</taxon>
        <taxon>Fabales</taxon>
        <taxon>Fabaceae</taxon>
        <taxon>Cercidoideae</taxon>
        <taxon>Cercideae</taxon>
        <taxon>Bauhiniinae</taxon>
        <taxon>Bauhinia</taxon>
    </lineage>
</organism>
<protein>
    <submittedName>
        <fullName evidence="1">Uncharacterized protein</fullName>
    </submittedName>
</protein>
<proteinExistence type="predicted"/>
<dbReference type="EMBL" id="CM039436">
    <property type="protein sequence ID" value="KAI4315430.1"/>
    <property type="molecule type" value="Genomic_DNA"/>
</dbReference>
<name>A0ACB9LVC9_BAUVA</name>
<comment type="caution">
    <text evidence="1">The sequence shown here is derived from an EMBL/GenBank/DDBJ whole genome shotgun (WGS) entry which is preliminary data.</text>
</comment>
<evidence type="ECO:0000313" key="1">
    <source>
        <dbReference type="EMBL" id="KAI4315430.1"/>
    </source>
</evidence>
<accession>A0ACB9LVC9</accession>
<sequence length="68" mass="7671">MEYVVELFGFLSPCLRGTDTLSFVSSSSIDVLELNIKAAFMLCLTPRRWFMIKNGIMPFSGDLDDAME</sequence>
<evidence type="ECO:0000313" key="2">
    <source>
        <dbReference type="Proteomes" id="UP000828941"/>
    </source>
</evidence>
<keyword evidence="2" id="KW-1185">Reference proteome</keyword>
<dbReference type="Proteomes" id="UP000828941">
    <property type="component" value="Chromosome 11"/>
</dbReference>
<gene>
    <name evidence="1" type="ORF">L6164_028242</name>
</gene>
<reference evidence="1 2" key="1">
    <citation type="journal article" date="2022" name="DNA Res.">
        <title>Chromosomal-level genome assembly of the orchid tree Bauhinia variegata (Leguminosae; Cercidoideae) supports the allotetraploid origin hypothesis of Bauhinia.</title>
        <authorList>
            <person name="Zhong Y."/>
            <person name="Chen Y."/>
            <person name="Zheng D."/>
            <person name="Pang J."/>
            <person name="Liu Y."/>
            <person name="Luo S."/>
            <person name="Meng S."/>
            <person name="Qian L."/>
            <person name="Wei D."/>
            <person name="Dai S."/>
            <person name="Zhou R."/>
        </authorList>
    </citation>
    <scope>NUCLEOTIDE SEQUENCE [LARGE SCALE GENOMIC DNA]</scope>
    <source>
        <strain evidence="1">BV-YZ2020</strain>
    </source>
</reference>